<dbReference type="EMBL" id="JWZT01004123">
    <property type="protein sequence ID" value="KII64679.1"/>
    <property type="molecule type" value="Genomic_DNA"/>
</dbReference>
<protein>
    <recommendedName>
        <fullName evidence="3">DUF4371 domain-containing protein</fullName>
    </recommendedName>
</protein>
<dbReference type="PANTHER" id="PTHR45913:SF5">
    <property type="entry name" value="GENERAL TRANSCRIPTION FACTOR II-I REPEAT DOMAIN-CONTAINING PROTEIN 2A-LIKE PROTEIN"/>
    <property type="match status" value="1"/>
</dbReference>
<keyword evidence="2" id="KW-1185">Reference proteome</keyword>
<dbReference type="OrthoDB" id="6352818at2759"/>
<comment type="caution">
    <text evidence="1">The sequence shown here is derived from an EMBL/GenBank/DDBJ whole genome shotgun (WGS) entry which is preliminary data.</text>
</comment>
<evidence type="ECO:0008006" key="3">
    <source>
        <dbReference type="Google" id="ProtNLM"/>
    </source>
</evidence>
<dbReference type="PANTHER" id="PTHR45913">
    <property type="entry name" value="EPM2A-INTERACTING PROTEIN 1"/>
    <property type="match status" value="1"/>
</dbReference>
<proteinExistence type="predicted"/>
<dbReference type="OMA" id="IFECVEN"/>
<evidence type="ECO:0000313" key="1">
    <source>
        <dbReference type="EMBL" id="KII64679.1"/>
    </source>
</evidence>
<reference evidence="1 2" key="1">
    <citation type="journal article" date="2014" name="Genome Biol. Evol.">
        <title>The genome of the myxosporean Thelohanellus kitauei shows adaptations to nutrient acquisition within its fish host.</title>
        <authorList>
            <person name="Yang Y."/>
            <person name="Xiong J."/>
            <person name="Zhou Z."/>
            <person name="Huo F."/>
            <person name="Miao W."/>
            <person name="Ran C."/>
            <person name="Liu Y."/>
            <person name="Zhang J."/>
            <person name="Feng J."/>
            <person name="Wang M."/>
            <person name="Wang M."/>
            <person name="Wang L."/>
            <person name="Yao B."/>
        </authorList>
    </citation>
    <scope>NUCLEOTIDE SEQUENCE [LARGE SCALE GENOMIC DNA]</scope>
    <source>
        <strain evidence="1">Wuqing</strain>
    </source>
</reference>
<name>A0A0C2IHA5_THEKT</name>
<evidence type="ECO:0000313" key="2">
    <source>
        <dbReference type="Proteomes" id="UP000031668"/>
    </source>
</evidence>
<accession>A0A0C2IHA5</accession>
<dbReference type="Proteomes" id="UP000031668">
    <property type="component" value="Unassembled WGS sequence"/>
</dbReference>
<organism evidence="1 2">
    <name type="scientific">Thelohanellus kitauei</name>
    <name type="common">Myxosporean</name>
    <dbReference type="NCBI Taxonomy" id="669202"/>
    <lineage>
        <taxon>Eukaryota</taxon>
        <taxon>Metazoa</taxon>
        <taxon>Cnidaria</taxon>
        <taxon>Myxozoa</taxon>
        <taxon>Myxosporea</taxon>
        <taxon>Bivalvulida</taxon>
        <taxon>Platysporina</taxon>
        <taxon>Myxobolidae</taxon>
        <taxon>Thelohanellus</taxon>
    </lineage>
</organism>
<gene>
    <name evidence="1" type="ORF">RF11_05468</name>
</gene>
<dbReference type="AlphaFoldDB" id="A0A0C2IHA5"/>
<sequence>MQIMAILYPQNNDEQEKNIWTKACKASEFLEKRQNTAESSYSLQPCITDIIFEHSKLLCIGEFVKHCILDVVFQICPEHRIMFGVTLFPKLIESTYIDDSAQWVILLRGILEKLEITEELLSIELIKDTITREGIFECVENALYINGITRQKMASIITDGSPSLAEKKIG</sequence>